<accession>A0A3L9M9F4</accession>
<protein>
    <submittedName>
        <fullName evidence="1">Uncharacterized protein</fullName>
    </submittedName>
</protein>
<reference evidence="1 2" key="1">
    <citation type="submission" date="2018-10" db="EMBL/GenBank/DDBJ databases">
        <authorList>
            <person name="Chen X."/>
        </authorList>
    </citation>
    <scope>NUCLEOTIDE SEQUENCE [LARGE SCALE GENOMIC DNA]</scope>
    <source>
        <strain evidence="1 2">YIM 102668</strain>
    </source>
</reference>
<gene>
    <name evidence="1" type="ORF">EAH69_09685</name>
</gene>
<dbReference type="Proteomes" id="UP000275348">
    <property type="component" value="Unassembled WGS sequence"/>
</dbReference>
<dbReference type="EMBL" id="RDOJ01000013">
    <property type="protein sequence ID" value="RLZ08576.1"/>
    <property type="molecule type" value="Genomic_DNA"/>
</dbReference>
<comment type="caution">
    <text evidence="1">The sequence shown here is derived from an EMBL/GenBank/DDBJ whole genome shotgun (WGS) entry which is preliminary data.</text>
</comment>
<sequence length="142" mass="16626">MTTINPKQIQIIQTICSGKFSNRDERLEFFSEFLFREVKSTKDLSRNEADDVITYLTTGRVADYTSYALFDKNNPRHMKILSLAKELDWIDEKTGFASLERLGGWFRSARCPVQDKKLKDMNYEDISKVIKALENMVKSKWK</sequence>
<keyword evidence="2" id="KW-1185">Reference proteome</keyword>
<evidence type="ECO:0000313" key="2">
    <source>
        <dbReference type="Proteomes" id="UP000275348"/>
    </source>
</evidence>
<dbReference type="RefSeq" id="WP_121935006.1">
    <property type="nucleotide sequence ID" value="NZ_RDOJ01000013.1"/>
</dbReference>
<name>A0A3L9M9F4_9FLAO</name>
<proteinExistence type="predicted"/>
<evidence type="ECO:0000313" key="1">
    <source>
        <dbReference type="EMBL" id="RLZ08576.1"/>
    </source>
</evidence>
<organism evidence="1 2">
    <name type="scientific">Faecalibacter macacae</name>
    <dbReference type="NCBI Taxonomy" id="1859289"/>
    <lineage>
        <taxon>Bacteria</taxon>
        <taxon>Pseudomonadati</taxon>
        <taxon>Bacteroidota</taxon>
        <taxon>Flavobacteriia</taxon>
        <taxon>Flavobacteriales</taxon>
        <taxon>Weeksellaceae</taxon>
        <taxon>Faecalibacter</taxon>
    </lineage>
</organism>
<dbReference type="AlphaFoldDB" id="A0A3L9M9F4"/>
<dbReference type="OrthoDB" id="1150496at2"/>